<dbReference type="PRINTS" id="PR00149">
    <property type="entry name" value="FUMRATELYASE"/>
</dbReference>
<evidence type="ECO:0000256" key="6">
    <source>
        <dbReference type="HAMAP-Rule" id="MF_00006"/>
    </source>
</evidence>
<dbReference type="InterPro" id="IPR029419">
    <property type="entry name" value="Arg_succ_lyase_C"/>
</dbReference>
<dbReference type="NCBIfam" id="TIGR00838">
    <property type="entry name" value="argH"/>
    <property type="match status" value="1"/>
</dbReference>
<protein>
    <recommendedName>
        <fullName evidence="2 6">Argininosuccinate lyase</fullName>
        <shortName evidence="6">ASAL</shortName>
        <ecNumber evidence="2 6">4.3.2.1</ecNumber>
    </recommendedName>
    <alternativeName>
        <fullName evidence="6">Arginosuccinase</fullName>
    </alternativeName>
</protein>
<dbReference type="PRINTS" id="PR00145">
    <property type="entry name" value="ARGSUCLYASE"/>
</dbReference>
<dbReference type="InterPro" id="IPR024083">
    <property type="entry name" value="Fumarase/histidase_N"/>
</dbReference>
<evidence type="ECO:0000313" key="10">
    <source>
        <dbReference type="Proteomes" id="UP000182379"/>
    </source>
</evidence>
<dbReference type="FunFam" id="1.10.40.30:FF:000001">
    <property type="entry name" value="Argininosuccinate lyase"/>
    <property type="match status" value="1"/>
</dbReference>
<dbReference type="HAMAP" id="MF_00006">
    <property type="entry name" value="Arg_succ_lyase"/>
    <property type="match status" value="1"/>
</dbReference>
<comment type="caution">
    <text evidence="9">The sequence shown here is derived from an EMBL/GenBank/DDBJ whole genome shotgun (WGS) entry which is preliminary data.</text>
</comment>
<dbReference type="FunFam" id="1.20.200.10:FF:000002">
    <property type="entry name" value="Argininosuccinate lyase"/>
    <property type="match status" value="1"/>
</dbReference>
<dbReference type="InterPro" id="IPR000362">
    <property type="entry name" value="Fumarate_lyase_fam"/>
</dbReference>
<evidence type="ECO:0000259" key="7">
    <source>
        <dbReference type="Pfam" id="PF00206"/>
    </source>
</evidence>
<dbReference type="Proteomes" id="UP000182379">
    <property type="component" value="Unassembled WGS sequence"/>
</dbReference>
<reference evidence="9 10" key="1">
    <citation type="submission" date="2016-10" db="EMBL/GenBank/DDBJ databases">
        <authorList>
            <person name="Varghese N."/>
            <person name="Submissions S."/>
        </authorList>
    </citation>
    <scope>NUCLEOTIDE SEQUENCE [LARGE SCALE GENOMIC DNA]</scope>
    <source>
        <strain evidence="9 10">WCC6</strain>
    </source>
</reference>
<dbReference type="InterPro" id="IPR020557">
    <property type="entry name" value="Fumarate_lyase_CS"/>
</dbReference>
<organism evidence="9 10">
    <name type="scientific">Acidaminococcus fermentans</name>
    <dbReference type="NCBI Taxonomy" id="905"/>
    <lineage>
        <taxon>Bacteria</taxon>
        <taxon>Bacillati</taxon>
        <taxon>Bacillota</taxon>
        <taxon>Negativicutes</taxon>
        <taxon>Acidaminococcales</taxon>
        <taxon>Acidaminococcaceae</taxon>
        <taxon>Acidaminococcus</taxon>
    </lineage>
</organism>
<dbReference type="GO" id="GO:0005829">
    <property type="term" value="C:cytosol"/>
    <property type="evidence" value="ECO:0007669"/>
    <property type="project" value="TreeGrafter"/>
</dbReference>
<dbReference type="AlphaFoldDB" id="A0A1H2V6C3"/>
<keyword evidence="4 6" id="KW-0028">Amino-acid biosynthesis</keyword>
<dbReference type="Gene3D" id="1.20.200.10">
    <property type="entry name" value="Fumarase/aspartase (Central domain)"/>
    <property type="match status" value="1"/>
</dbReference>
<dbReference type="Gene3D" id="1.10.40.30">
    <property type="entry name" value="Fumarase/aspartase (C-terminal domain)"/>
    <property type="match status" value="1"/>
</dbReference>
<keyword evidence="5 6" id="KW-0456">Lyase</keyword>
<dbReference type="SUPFAM" id="SSF48557">
    <property type="entry name" value="L-aspartase-like"/>
    <property type="match status" value="1"/>
</dbReference>
<dbReference type="RefSeq" id="WP_074704985.1">
    <property type="nucleotide sequence ID" value="NZ_FNOP01000003.1"/>
</dbReference>
<keyword evidence="6" id="KW-0963">Cytoplasm</keyword>
<dbReference type="UniPathway" id="UPA00068">
    <property type="reaction ID" value="UER00114"/>
</dbReference>
<dbReference type="InterPro" id="IPR009049">
    <property type="entry name" value="Argininosuccinate_lyase"/>
</dbReference>
<comment type="similarity">
    <text evidence="6">Belongs to the lyase 1 family. Argininosuccinate lyase subfamily.</text>
</comment>
<dbReference type="GO" id="GO:0004056">
    <property type="term" value="F:argininosuccinate lyase activity"/>
    <property type="evidence" value="ECO:0007669"/>
    <property type="project" value="UniProtKB-UniRule"/>
</dbReference>
<dbReference type="Pfam" id="PF14698">
    <property type="entry name" value="ASL_C2"/>
    <property type="match status" value="1"/>
</dbReference>
<evidence type="ECO:0000256" key="1">
    <source>
        <dbReference type="ARBA" id="ARBA00004941"/>
    </source>
</evidence>
<dbReference type="PANTHER" id="PTHR43814:SF1">
    <property type="entry name" value="ARGININOSUCCINATE LYASE"/>
    <property type="match status" value="1"/>
</dbReference>
<evidence type="ECO:0000259" key="8">
    <source>
        <dbReference type="Pfam" id="PF14698"/>
    </source>
</evidence>
<evidence type="ECO:0000256" key="5">
    <source>
        <dbReference type="ARBA" id="ARBA00023239"/>
    </source>
</evidence>
<evidence type="ECO:0000256" key="3">
    <source>
        <dbReference type="ARBA" id="ARBA00022571"/>
    </source>
</evidence>
<evidence type="ECO:0000256" key="2">
    <source>
        <dbReference type="ARBA" id="ARBA00012338"/>
    </source>
</evidence>
<comment type="pathway">
    <text evidence="1 6">Amino-acid biosynthesis; L-arginine biosynthesis; L-arginine from L-ornithine and carbamoyl phosphate: step 3/3.</text>
</comment>
<feature type="domain" description="Fumarate lyase N-terminal" evidence="7">
    <location>
        <begin position="9"/>
        <end position="303"/>
    </location>
</feature>
<dbReference type="EMBL" id="FNOP01000003">
    <property type="protein sequence ID" value="SDW63800.1"/>
    <property type="molecule type" value="Genomic_DNA"/>
</dbReference>
<feature type="domain" description="Argininosuccinate lyase C-terminal" evidence="8">
    <location>
        <begin position="366"/>
        <end position="434"/>
    </location>
</feature>
<comment type="catalytic activity">
    <reaction evidence="6">
        <text>2-(N(omega)-L-arginino)succinate = fumarate + L-arginine</text>
        <dbReference type="Rhea" id="RHEA:24020"/>
        <dbReference type="ChEBI" id="CHEBI:29806"/>
        <dbReference type="ChEBI" id="CHEBI:32682"/>
        <dbReference type="ChEBI" id="CHEBI:57472"/>
        <dbReference type="EC" id="4.3.2.1"/>
    </reaction>
</comment>
<evidence type="ECO:0000256" key="4">
    <source>
        <dbReference type="ARBA" id="ARBA00022605"/>
    </source>
</evidence>
<sequence>MSKTKLWGGRFSKDTNALVDAFNASIDYDKRLYHEDIRGSIAHAHMLAKVGIISQEDAAAIERGLKEILAEIQAGKFDFSTQLEDIHMNIEAALTDKIGDAGARLHTARSRNDQVALDMHMYMKREVTEIMDLLIAFEEALLTMAEKHLKTLMPGYTHLQRAQPITFAHHMLAYFNMLRRDFRRLQGVWDGADIMPLGAGAVAGTTLPIDRFQVAEELHFSQVYGNSMDAVSDRDYVLEFLSFASLLMMHLSRLSEEMCLWSSTEFGFIELDDAFATGSSMMPQKKNPDISELVRGKTGRVYGHLTALLTTLKGLPLAYNKDLQEDKEGFFDAIDTVKFSLQVYRDMILSTKVNKERMAEAVHKDYSNATDLADYLVRKGMPFRKAHAVVGKAVAKAIAEHKLLGQLTLEEYKEMSPLFEKDLLECLKPENCVAARTSYGGPAPQNNAKQVELGKEAVEEQKKVLEELKKRI</sequence>
<dbReference type="CDD" id="cd01359">
    <property type="entry name" value="Argininosuccinate_lyase"/>
    <property type="match status" value="1"/>
</dbReference>
<dbReference type="Gene3D" id="1.10.275.10">
    <property type="entry name" value="Fumarase/aspartase (N-terminal domain)"/>
    <property type="match status" value="1"/>
</dbReference>
<dbReference type="PROSITE" id="PS00163">
    <property type="entry name" value="FUMARATE_LYASES"/>
    <property type="match status" value="1"/>
</dbReference>
<dbReference type="InterPro" id="IPR008948">
    <property type="entry name" value="L-Aspartase-like"/>
</dbReference>
<dbReference type="Pfam" id="PF00206">
    <property type="entry name" value="Lyase_1"/>
    <property type="match status" value="1"/>
</dbReference>
<dbReference type="InterPro" id="IPR022761">
    <property type="entry name" value="Fumarate_lyase_N"/>
</dbReference>
<dbReference type="PANTHER" id="PTHR43814">
    <property type="entry name" value="ARGININOSUCCINATE LYASE"/>
    <property type="match status" value="1"/>
</dbReference>
<proteinExistence type="inferred from homology"/>
<name>A0A1H2V6C3_ACIFE</name>
<comment type="subcellular location">
    <subcellularLocation>
        <location evidence="6">Cytoplasm</location>
    </subcellularLocation>
</comment>
<dbReference type="FunFam" id="1.10.275.10:FF:000002">
    <property type="entry name" value="Argininosuccinate lyase"/>
    <property type="match status" value="1"/>
</dbReference>
<accession>A0A1H2V6C3</accession>
<keyword evidence="3 6" id="KW-0055">Arginine biosynthesis</keyword>
<dbReference type="EC" id="4.3.2.1" evidence="2 6"/>
<dbReference type="GO" id="GO:0042450">
    <property type="term" value="P:L-arginine biosynthetic process via ornithine"/>
    <property type="evidence" value="ECO:0007669"/>
    <property type="project" value="UniProtKB-UniRule"/>
</dbReference>
<evidence type="ECO:0000313" key="9">
    <source>
        <dbReference type="EMBL" id="SDW63800.1"/>
    </source>
</evidence>
<gene>
    <name evidence="6" type="primary">argH</name>
    <name evidence="9" type="ORF">SAMN05216495_103169</name>
</gene>